<feature type="non-terminal residue" evidence="1">
    <location>
        <position position="1"/>
    </location>
</feature>
<proteinExistence type="predicted"/>
<sequence>HYKLLPNSAAHAKHAATHGHQTITYTYAGCWASNFPTGSWNDTPTRALPPES</sequence>
<gene>
    <name evidence="1" type="ORF">S01H1_20781</name>
</gene>
<dbReference type="AlphaFoldDB" id="X0UMJ6"/>
<comment type="caution">
    <text evidence="1">The sequence shown here is derived from an EMBL/GenBank/DDBJ whole genome shotgun (WGS) entry which is preliminary data.</text>
</comment>
<evidence type="ECO:0000313" key="1">
    <source>
        <dbReference type="EMBL" id="GAF89740.1"/>
    </source>
</evidence>
<name>X0UMJ6_9ZZZZ</name>
<dbReference type="EMBL" id="BARS01011422">
    <property type="protein sequence ID" value="GAF89740.1"/>
    <property type="molecule type" value="Genomic_DNA"/>
</dbReference>
<reference evidence="1" key="1">
    <citation type="journal article" date="2014" name="Front. Microbiol.">
        <title>High frequency of phylogenetically diverse reductive dehalogenase-homologous genes in deep subseafloor sedimentary metagenomes.</title>
        <authorList>
            <person name="Kawai M."/>
            <person name="Futagami T."/>
            <person name="Toyoda A."/>
            <person name="Takaki Y."/>
            <person name="Nishi S."/>
            <person name="Hori S."/>
            <person name="Arai W."/>
            <person name="Tsubouchi T."/>
            <person name="Morono Y."/>
            <person name="Uchiyama I."/>
            <person name="Ito T."/>
            <person name="Fujiyama A."/>
            <person name="Inagaki F."/>
            <person name="Takami H."/>
        </authorList>
    </citation>
    <scope>NUCLEOTIDE SEQUENCE</scope>
    <source>
        <strain evidence="1">Expedition CK06-06</strain>
    </source>
</reference>
<organism evidence="1">
    <name type="scientific">marine sediment metagenome</name>
    <dbReference type="NCBI Taxonomy" id="412755"/>
    <lineage>
        <taxon>unclassified sequences</taxon>
        <taxon>metagenomes</taxon>
        <taxon>ecological metagenomes</taxon>
    </lineage>
</organism>
<accession>X0UMJ6</accession>
<protein>
    <submittedName>
        <fullName evidence="1">Uncharacterized protein</fullName>
    </submittedName>
</protein>